<name>A0ABP0TZB5_9BRYO</name>
<reference evidence="2" key="1">
    <citation type="submission" date="2024-02" db="EMBL/GenBank/DDBJ databases">
        <authorList>
            <consortium name="ELIXIR-Norway"/>
            <consortium name="Elixir Norway"/>
        </authorList>
    </citation>
    <scope>NUCLEOTIDE SEQUENCE</scope>
</reference>
<feature type="compositionally biased region" description="Basic and acidic residues" evidence="1">
    <location>
        <begin position="64"/>
        <end position="82"/>
    </location>
</feature>
<evidence type="ECO:0000313" key="3">
    <source>
        <dbReference type="Proteomes" id="UP001497512"/>
    </source>
</evidence>
<dbReference type="EMBL" id="OZ019909">
    <property type="protein sequence ID" value="CAK9208949.1"/>
    <property type="molecule type" value="Genomic_DNA"/>
</dbReference>
<feature type="region of interest" description="Disordered" evidence="1">
    <location>
        <begin position="1"/>
        <end position="189"/>
    </location>
</feature>
<gene>
    <name evidence="2" type="ORF">CSSPTR1EN2_LOCUS9439</name>
</gene>
<evidence type="ECO:0000313" key="2">
    <source>
        <dbReference type="EMBL" id="CAK9208949.1"/>
    </source>
</evidence>
<sequence>MGCKTACAKRHTQKKGGGCSSGGQGRKAPPPPPPQVHPPTARRSPPRTESSDLDSNHRKPPGNELRDLEMRELPKSPSHQKEGGALNSDLRKVSASAPNPKLQFGFQDLEDSHGSDKDARANPFASPNRSRLESEWRYRAQGEATDGWTFQGRRKHAPKLASPRLEAPHPSTSTPHRESTPGSKRGFAHSEIHPSFTALDIQIPGNKEPLRTRIWPVLTRVKNRQKETLVHSKNKTPSSLPLSIRLSGPMESKEVSWDPNSAWPELMQRIELELVE</sequence>
<dbReference type="Proteomes" id="UP001497512">
    <property type="component" value="Chromosome 17"/>
</dbReference>
<feature type="compositionally biased region" description="Pro residues" evidence="1">
    <location>
        <begin position="28"/>
        <end position="37"/>
    </location>
</feature>
<feature type="compositionally biased region" description="Gly residues" evidence="1">
    <location>
        <begin position="15"/>
        <end position="25"/>
    </location>
</feature>
<feature type="compositionally biased region" description="Basic and acidic residues" evidence="1">
    <location>
        <begin position="110"/>
        <end position="120"/>
    </location>
</feature>
<keyword evidence="3" id="KW-1185">Reference proteome</keyword>
<evidence type="ECO:0000256" key="1">
    <source>
        <dbReference type="SAM" id="MobiDB-lite"/>
    </source>
</evidence>
<feature type="compositionally biased region" description="Basic and acidic residues" evidence="1">
    <location>
        <begin position="130"/>
        <end position="140"/>
    </location>
</feature>
<protein>
    <submittedName>
        <fullName evidence="2">Uncharacterized protein</fullName>
    </submittedName>
</protein>
<proteinExistence type="predicted"/>
<organism evidence="2 3">
    <name type="scientific">Sphagnum troendelagicum</name>
    <dbReference type="NCBI Taxonomy" id="128251"/>
    <lineage>
        <taxon>Eukaryota</taxon>
        <taxon>Viridiplantae</taxon>
        <taxon>Streptophyta</taxon>
        <taxon>Embryophyta</taxon>
        <taxon>Bryophyta</taxon>
        <taxon>Sphagnophytina</taxon>
        <taxon>Sphagnopsida</taxon>
        <taxon>Sphagnales</taxon>
        <taxon>Sphagnaceae</taxon>
        <taxon>Sphagnum</taxon>
    </lineage>
</organism>
<accession>A0ABP0TZB5</accession>